<dbReference type="EMBL" id="JABBGH010000002">
    <property type="protein sequence ID" value="NML66117.1"/>
    <property type="molecule type" value="Genomic_DNA"/>
</dbReference>
<name>A0A7Y0FMQ2_9BACT</name>
<dbReference type="Gene3D" id="3.40.50.1820">
    <property type="entry name" value="alpha/beta hydrolase"/>
    <property type="match status" value="1"/>
</dbReference>
<accession>A0A7Y0FMQ2</accession>
<dbReference type="InterPro" id="IPR029058">
    <property type="entry name" value="AB_hydrolase_fold"/>
</dbReference>
<evidence type="ECO:0000313" key="2">
    <source>
        <dbReference type="Proteomes" id="UP000559626"/>
    </source>
</evidence>
<dbReference type="RefSeq" id="WP_169531782.1">
    <property type="nucleotide sequence ID" value="NZ_JABBGH010000002.1"/>
</dbReference>
<sequence length="391" mass="42201">MLRRTLTSLARAALLPVRNAEHWLLSGRAHQHYWQPVLNGAFGDQLAAQGDARAIALSFRRGGQDVPVAELGLSEERQKTVVFVHGLMGDELIWQAGPADAPGGPLRYGPRLAAEAGVRPLYVRYNSGRHISENGRALSALLTELVETYPQAVGELVLVGHSMGGLVIRSAGYYGALGNEQSAMSKEQLTNAEENAPKELSIADYSLPLAGAPWLAHLRTVFLLGVPHEGSYLEQNSAAVERLLRRLDVLPTRLLASEVFARRSNGIKDLGAARLVDEDWLPLGPAADAHDAADSADAAGPPRPRTPVPLLPSVAYHVLVGTWLRAGRAQALRDYFGDGLVGTASGQGPSLAPDDTPLPPGTRLRTARFAAQHHTGLLRHEAAYQYLRRWL</sequence>
<dbReference type="SUPFAM" id="SSF53474">
    <property type="entry name" value="alpha/beta-Hydrolases"/>
    <property type="match status" value="1"/>
</dbReference>
<reference evidence="1 2" key="1">
    <citation type="submission" date="2020-04" db="EMBL/GenBank/DDBJ databases">
        <title>Hymenobacter polaris sp. nov., isolated from Arctic soil.</title>
        <authorList>
            <person name="Dahal R.H."/>
        </authorList>
    </citation>
    <scope>NUCLEOTIDE SEQUENCE [LARGE SCALE GENOMIC DNA]</scope>
    <source>
        <strain evidence="1 2">RP-2-7</strain>
    </source>
</reference>
<evidence type="ECO:0000313" key="1">
    <source>
        <dbReference type="EMBL" id="NML66117.1"/>
    </source>
</evidence>
<keyword evidence="2" id="KW-1185">Reference proteome</keyword>
<evidence type="ECO:0008006" key="3">
    <source>
        <dbReference type="Google" id="ProtNLM"/>
    </source>
</evidence>
<protein>
    <recommendedName>
        <fullName evidence="3">Alpha/beta fold hydrolase</fullName>
    </recommendedName>
</protein>
<organism evidence="1 2">
    <name type="scientific">Hymenobacter polaris</name>
    <dbReference type="NCBI Taxonomy" id="2682546"/>
    <lineage>
        <taxon>Bacteria</taxon>
        <taxon>Pseudomonadati</taxon>
        <taxon>Bacteroidota</taxon>
        <taxon>Cytophagia</taxon>
        <taxon>Cytophagales</taxon>
        <taxon>Hymenobacteraceae</taxon>
        <taxon>Hymenobacter</taxon>
    </lineage>
</organism>
<comment type="caution">
    <text evidence="1">The sequence shown here is derived from an EMBL/GenBank/DDBJ whole genome shotgun (WGS) entry which is preliminary data.</text>
</comment>
<proteinExistence type="predicted"/>
<gene>
    <name evidence="1" type="ORF">HHL22_12960</name>
</gene>
<dbReference type="AlphaFoldDB" id="A0A7Y0FMQ2"/>
<dbReference type="Proteomes" id="UP000559626">
    <property type="component" value="Unassembled WGS sequence"/>
</dbReference>